<dbReference type="EMBL" id="GBXM01104256">
    <property type="protein sequence ID" value="JAH04321.1"/>
    <property type="molecule type" value="Transcribed_RNA"/>
</dbReference>
<reference evidence="1" key="2">
    <citation type="journal article" date="2015" name="Fish Shellfish Immunol.">
        <title>Early steps in the European eel (Anguilla anguilla)-Vibrio vulnificus interaction in the gills: Role of the RtxA13 toxin.</title>
        <authorList>
            <person name="Callol A."/>
            <person name="Pajuelo D."/>
            <person name="Ebbesson L."/>
            <person name="Teles M."/>
            <person name="MacKenzie S."/>
            <person name="Amaro C."/>
        </authorList>
    </citation>
    <scope>NUCLEOTIDE SEQUENCE</scope>
</reference>
<name>A0A0E9PI90_ANGAN</name>
<sequence>MFVGLFTCMNSLVGI</sequence>
<proteinExistence type="predicted"/>
<accession>A0A0E9PI90</accession>
<organism evidence="1">
    <name type="scientific">Anguilla anguilla</name>
    <name type="common">European freshwater eel</name>
    <name type="synonym">Muraena anguilla</name>
    <dbReference type="NCBI Taxonomy" id="7936"/>
    <lineage>
        <taxon>Eukaryota</taxon>
        <taxon>Metazoa</taxon>
        <taxon>Chordata</taxon>
        <taxon>Craniata</taxon>
        <taxon>Vertebrata</taxon>
        <taxon>Euteleostomi</taxon>
        <taxon>Actinopterygii</taxon>
        <taxon>Neopterygii</taxon>
        <taxon>Teleostei</taxon>
        <taxon>Anguilliformes</taxon>
        <taxon>Anguillidae</taxon>
        <taxon>Anguilla</taxon>
    </lineage>
</organism>
<reference evidence="1" key="1">
    <citation type="submission" date="2014-11" db="EMBL/GenBank/DDBJ databases">
        <authorList>
            <person name="Amaro Gonzalez C."/>
        </authorList>
    </citation>
    <scope>NUCLEOTIDE SEQUENCE</scope>
</reference>
<protein>
    <submittedName>
        <fullName evidence="1">Uncharacterized protein</fullName>
    </submittedName>
</protein>
<evidence type="ECO:0000313" key="1">
    <source>
        <dbReference type="EMBL" id="JAH04321.1"/>
    </source>
</evidence>